<reference evidence="2" key="1">
    <citation type="journal article" date="2014" name="Front. Microbiol.">
        <title>High frequency of phylogenetically diverse reductive dehalogenase-homologous genes in deep subseafloor sedimentary metagenomes.</title>
        <authorList>
            <person name="Kawai M."/>
            <person name="Futagami T."/>
            <person name="Toyoda A."/>
            <person name="Takaki Y."/>
            <person name="Nishi S."/>
            <person name="Hori S."/>
            <person name="Arai W."/>
            <person name="Tsubouchi T."/>
            <person name="Morono Y."/>
            <person name="Uchiyama I."/>
            <person name="Ito T."/>
            <person name="Fujiyama A."/>
            <person name="Inagaki F."/>
            <person name="Takami H."/>
        </authorList>
    </citation>
    <scope>NUCLEOTIDE SEQUENCE</scope>
    <source>
        <strain evidence="2">Expedition CK06-06</strain>
    </source>
</reference>
<feature type="region of interest" description="Disordered" evidence="1">
    <location>
        <begin position="48"/>
        <end position="77"/>
    </location>
</feature>
<evidence type="ECO:0000313" key="2">
    <source>
        <dbReference type="EMBL" id="GAI64231.1"/>
    </source>
</evidence>
<dbReference type="EMBL" id="BARW01004544">
    <property type="protein sequence ID" value="GAI64231.1"/>
    <property type="molecule type" value="Genomic_DNA"/>
</dbReference>
<feature type="compositionally biased region" description="Polar residues" evidence="1">
    <location>
        <begin position="67"/>
        <end position="77"/>
    </location>
</feature>
<proteinExistence type="predicted"/>
<protein>
    <submittedName>
        <fullName evidence="2">Uncharacterized protein</fullName>
    </submittedName>
</protein>
<organism evidence="2">
    <name type="scientific">marine sediment metagenome</name>
    <dbReference type="NCBI Taxonomy" id="412755"/>
    <lineage>
        <taxon>unclassified sequences</taxon>
        <taxon>metagenomes</taxon>
        <taxon>ecological metagenomes</taxon>
    </lineage>
</organism>
<comment type="caution">
    <text evidence="2">The sequence shown here is derived from an EMBL/GenBank/DDBJ whole genome shotgun (WGS) entry which is preliminary data.</text>
</comment>
<accession>X1RB32</accession>
<feature type="non-terminal residue" evidence="2">
    <location>
        <position position="1"/>
    </location>
</feature>
<evidence type="ECO:0000256" key="1">
    <source>
        <dbReference type="SAM" id="MobiDB-lite"/>
    </source>
</evidence>
<name>X1RB32_9ZZZZ</name>
<sequence>RVPIEKVLFPPRDNTKALEEFAAGMRSPTSPGKAPPQQKMTTTITTEREEAATVPAPALQHERPTTEETTAQLKRRG</sequence>
<dbReference type="AlphaFoldDB" id="X1RB32"/>
<gene>
    <name evidence="2" type="ORF">S12H4_10567</name>
</gene>